<comment type="caution">
    <text evidence="2">The sequence shown here is derived from an EMBL/GenBank/DDBJ whole genome shotgun (WGS) entry which is preliminary data.</text>
</comment>
<keyword evidence="1" id="KW-0812">Transmembrane</keyword>
<dbReference type="InterPro" id="IPR020215">
    <property type="entry name" value="EbsA-like"/>
</dbReference>
<protein>
    <recommendedName>
        <fullName evidence="4">Pore-forming protein</fullName>
    </recommendedName>
</protein>
<feature type="transmembrane region" description="Helical" evidence="1">
    <location>
        <begin position="38"/>
        <end position="57"/>
    </location>
</feature>
<keyword evidence="1" id="KW-0472">Membrane</keyword>
<proteinExistence type="predicted"/>
<evidence type="ECO:0000256" key="1">
    <source>
        <dbReference type="SAM" id="Phobius"/>
    </source>
</evidence>
<dbReference type="RefSeq" id="WP_096816919.1">
    <property type="nucleotide sequence ID" value="NZ_JXJU01000001.1"/>
</dbReference>
<dbReference type="OrthoDB" id="2242347at2"/>
<gene>
    <name evidence="2" type="ORF">RT41_GL000244</name>
</gene>
<dbReference type="Pfam" id="PF17255">
    <property type="entry name" value="EbsA"/>
    <property type="match status" value="1"/>
</dbReference>
<organism evidence="2 3">
    <name type="scientific">Lactococcus fujiensis JCM 16395</name>
    <dbReference type="NCBI Taxonomy" id="1291764"/>
    <lineage>
        <taxon>Bacteria</taxon>
        <taxon>Bacillati</taxon>
        <taxon>Bacillota</taxon>
        <taxon>Bacilli</taxon>
        <taxon>Lactobacillales</taxon>
        <taxon>Streptococcaceae</taxon>
        <taxon>Lactococcus</taxon>
    </lineage>
</organism>
<feature type="transmembrane region" description="Helical" evidence="1">
    <location>
        <begin position="12"/>
        <end position="32"/>
    </location>
</feature>
<keyword evidence="3" id="KW-1185">Reference proteome</keyword>
<evidence type="ECO:0000313" key="2">
    <source>
        <dbReference type="EMBL" id="PCS01480.1"/>
    </source>
</evidence>
<dbReference type="STRING" id="1291764.GCA_001311235_00229"/>
<keyword evidence="1" id="KW-1133">Transmembrane helix</keyword>
<dbReference type="AlphaFoldDB" id="A0A2A5RPV3"/>
<sequence>MKAGYFQPITAPYRIAWMWWVILVSFQQVLFLENNLTLNWLTTSLIVVIIVCFYFLVRQRRFFIVGNEIHFTQDFRLTTTIINIEYINSIKVTPFTVSFVYVGKEYRFFMFGRSNELIRLLLENKK</sequence>
<evidence type="ECO:0000313" key="3">
    <source>
        <dbReference type="Proteomes" id="UP000218181"/>
    </source>
</evidence>
<dbReference type="Proteomes" id="UP000218181">
    <property type="component" value="Unassembled WGS sequence"/>
</dbReference>
<reference evidence="2 3" key="1">
    <citation type="submission" date="2014-12" db="EMBL/GenBank/DDBJ databases">
        <title>Draft genome sequences of 10 type strains of Lactococcus.</title>
        <authorList>
            <person name="Sun Z."/>
            <person name="Zhong Z."/>
            <person name="Liu W."/>
            <person name="Zhang W."/>
            <person name="Zhang H."/>
        </authorList>
    </citation>
    <scope>NUCLEOTIDE SEQUENCE [LARGE SCALE GENOMIC DNA]</scope>
    <source>
        <strain evidence="2 3">JCM 16395</strain>
    </source>
</reference>
<evidence type="ECO:0008006" key="4">
    <source>
        <dbReference type="Google" id="ProtNLM"/>
    </source>
</evidence>
<accession>A0A2A5RPV3</accession>
<name>A0A2A5RPV3_9LACT</name>
<dbReference type="EMBL" id="JXJU01000001">
    <property type="protein sequence ID" value="PCS01480.1"/>
    <property type="molecule type" value="Genomic_DNA"/>
</dbReference>